<dbReference type="EMBL" id="CP042467">
    <property type="protein sequence ID" value="QED28017.1"/>
    <property type="molecule type" value="Genomic_DNA"/>
</dbReference>
<dbReference type="Pfam" id="PF00534">
    <property type="entry name" value="Glycos_transf_1"/>
    <property type="match status" value="1"/>
</dbReference>
<dbReference type="Gene3D" id="3.40.50.2000">
    <property type="entry name" value="Glycogen Phosphorylase B"/>
    <property type="match status" value="1"/>
</dbReference>
<evidence type="ECO:0000313" key="4">
    <source>
        <dbReference type="Proteomes" id="UP000321595"/>
    </source>
</evidence>
<dbReference type="GO" id="GO:0016757">
    <property type="term" value="F:glycosyltransferase activity"/>
    <property type="evidence" value="ECO:0007669"/>
    <property type="project" value="InterPro"/>
</dbReference>
<feature type="domain" description="Glycosyl transferase family 1" evidence="2">
    <location>
        <begin position="226"/>
        <end position="279"/>
    </location>
</feature>
<dbReference type="GO" id="GO:0009103">
    <property type="term" value="P:lipopolysaccharide biosynthetic process"/>
    <property type="evidence" value="ECO:0007669"/>
    <property type="project" value="TreeGrafter"/>
</dbReference>
<proteinExistence type="predicted"/>
<gene>
    <name evidence="3" type="ORF">FRD01_12375</name>
</gene>
<dbReference type="Proteomes" id="UP000321595">
    <property type="component" value="Chromosome"/>
</dbReference>
<dbReference type="PANTHER" id="PTHR46401">
    <property type="entry name" value="GLYCOSYLTRANSFERASE WBBK-RELATED"/>
    <property type="match status" value="1"/>
</dbReference>
<evidence type="ECO:0000259" key="2">
    <source>
        <dbReference type="Pfam" id="PF00534"/>
    </source>
</evidence>
<reference evidence="3 4" key="1">
    <citation type="submission" date="2019-08" db="EMBL/GenBank/DDBJ databases">
        <authorList>
            <person name="Liang Q."/>
        </authorList>
    </citation>
    <scope>NUCLEOTIDE SEQUENCE [LARGE SCALE GENOMIC DNA]</scope>
    <source>
        <strain evidence="3 4">V1718</strain>
    </source>
</reference>
<organism evidence="3 4">
    <name type="scientific">Microvenator marinus</name>
    <dbReference type="NCBI Taxonomy" id="2600177"/>
    <lineage>
        <taxon>Bacteria</taxon>
        <taxon>Deltaproteobacteria</taxon>
        <taxon>Bradymonadales</taxon>
        <taxon>Microvenatoraceae</taxon>
        <taxon>Microvenator</taxon>
    </lineage>
</organism>
<protein>
    <submittedName>
        <fullName evidence="3">Glycosyltransferase family 4 protein</fullName>
    </submittedName>
</protein>
<evidence type="ECO:0000256" key="1">
    <source>
        <dbReference type="ARBA" id="ARBA00022679"/>
    </source>
</evidence>
<sequence>MRPSTTCTAMRLVIEAPGIGSRGGRAVLDAYIAKMWDAGAEQITVYTLVDDPLIPGVAQVRCIANTYAARTAWATFGWSETCQRYSQSISFTGFARPPRDADPERHQILIHNALYYEPARRLFSKPAQIRLQLLKELTHLSAQSAGTVWVQTPHMVDHVKAHHGVTARLLKVIPKLPPPVDGPVLAPAAHRVLWVGNDAPHKRFDRLVEWAEAHPESACSAVGLEGAHPKIQFYPDLSRAEIHRAMIEADLLLMTSEAESLGLPLYEAMEVGLSVIAPDLPYVHAAGVLPKNSATKPATSCGASS</sequence>
<dbReference type="KEGG" id="bbae:FRD01_12375"/>
<dbReference type="SUPFAM" id="SSF53756">
    <property type="entry name" value="UDP-Glycosyltransferase/glycogen phosphorylase"/>
    <property type="match status" value="1"/>
</dbReference>
<keyword evidence="1 3" id="KW-0808">Transferase</keyword>
<dbReference type="OrthoDB" id="9775208at2"/>
<keyword evidence="4" id="KW-1185">Reference proteome</keyword>
<dbReference type="PANTHER" id="PTHR46401:SF2">
    <property type="entry name" value="GLYCOSYLTRANSFERASE WBBK-RELATED"/>
    <property type="match status" value="1"/>
</dbReference>
<accession>A0A5B8XS54</accession>
<name>A0A5B8XS54_9DELT</name>
<dbReference type="AlphaFoldDB" id="A0A5B8XS54"/>
<dbReference type="InterPro" id="IPR001296">
    <property type="entry name" value="Glyco_trans_1"/>
</dbReference>
<evidence type="ECO:0000313" key="3">
    <source>
        <dbReference type="EMBL" id="QED28017.1"/>
    </source>
</evidence>